<evidence type="ECO:0000313" key="7">
    <source>
        <dbReference type="Proteomes" id="UP000245119"/>
    </source>
</evidence>
<organism evidence="6 7">
    <name type="scientific">Pomacea canaliculata</name>
    <name type="common">Golden apple snail</name>
    <dbReference type="NCBI Taxonomy" id="400727"/>
    <lineage>
        <taxon>Eukaryota</taxon>
        <taxon>Metazoa</taxon>
        <taxon>Spiralia</taxon>
        <taxon>Lophotrochozoa</taxon>
        <taxon>Mollusca</taxon>
        <taxon>Gastropoda</taxon>
        <taxon>Caenogastropoda</taxon>
        <taxon>Architaenioglossa</taxon>
        <taxon>Ampullarioidea</taxon>
        <taxon>Ampullariidae</taxon>
        <taxon>Pomacea</taxon>
    </lineage>
</organism>
<evidence type="ECO:0000259" key="5">
    <source>
        <dbReference type="PROSITE" id="PS50871"/>
    </source>
</evidence>
<dbReference type="SUPFAM" id="SSF49842">
    <property type="entry name" value="TNF-like"/>
    <property type="match status" value="1"/>
</dbReference>
<dbReference type="PROSITE" id="PS50871">
    <property type="entry name" value="C1Q"/>
    <property type="match status" value="1"/>
</dbReference>
<evidence type="ECO:0000256" key="1">
    <source>
        <dbReference type="ARBA" id="ARBA00004613"/>
    </source>
</evidence>
<protein>
    <recommendedName>
        <fullName evidence="5">C1q domain-containing protein</fullName>
    </recommendedName>
</protein>
<feature type="domain" description="C1q" evidence="5">
    <location>
        <begin position="73"/>
        <end position="213"/>
    </location>
</feature>
<dbReference type="OrthoDB" id="10009278at2759"/>
<keyword evidence="2" id="KW-0964">Secreted</keyword>
<dbReference type="EMBL" id="PZQS01000001">
    <property type="protein sequence ID" value="PVD38901.1"/>
    <property type="molecule type" value="Genomic_DNA"/>
</dbReference>
<dbReference type="GO" id="GO:0005576">
    <property type="term" value="C:extracellular region"/>
    <property type="evidence" value="ECO:0007669"/>
    <property type="project" value="UniProtKB-SubCell"/>
</dbReference>
<dbReference type="InterPro" id="IPR001073">
    <property type="entry name" value="C1q_dom"/>
</dbReference>
<evidence type="ECO:0000256" key="3">
    <source>
        <dbReference type="ARBA" id="ARBA00022729"/>
    </source>
</evidence>
<dbReference type="SMART" id="SM00110">
    <property type="entry name" value="C1Q"/>
    <property type="match status" value="1"/>
</dbReference>
<name>A0A2T7PZQ7_POMCA</name>
<reference evidence="6 7" key="1">
    <citation type="submission" date="2018-04" db="EMBL/GenBank/DDBJ databases">
        <title>The genome of golden apple snail Pomacea canaliculata provides insight into stress tolerance and invasive adaptation.</title>
        <authorList>
            <person name="Liu C."/>
            <person name="Liu B."/>
            <person name="Ren Y."/>
            <person name="Zhang Y."/>
            <person name="Wang H."/>
            <person name="Li S."/>
            <person name="Jiang F."/>
            <person name="Yin L."/>
            <person name="Zhang G."/>
            <person name="Qian W."/>
            <person name="Fan W."/>
        </authorList>
    </citation>
    <scope>NUCLEOTIDE SEQUENCE [LARGE SCALE GENOMIC DNA]</scope>
    <source>
        <strain evidence="6">SZHN2017</strain>
        <tissue evidence="6">Muscle</tissue>
    </source>
</reference>
<dbReference type="InterPro" id="IPR008983">
    <property type="entry name" value="Tumour_necrosis_fac-like_dom"/>
</dbReference>
<evidence type="ECO:0000313" key="6">
    <source>
        <dbReference type="EMBL" id="PVD38901.1"/>
    </source>
</evidence>
<keyword evidence="3 4" id="KW-0732">Signal</keyword>
<dbReference type="Pfam" id="PF00386">
    <property type="entry name" value="C1q"/>
    <property type="match status" value="1"/>
</dbReference>
<dbReference type="PANTHER" id="PTHR22923:SF116">
    <property type="entry name" value="C1Q DOMAIN-CONTAINING PROTEIN"/>
    <property type="match status" value="1"/>
</dbReference>
<feature type="chain" id="PRO_5015656859" description="C1q domain-containing protein" evidence="4">
    <location>
        <begin position="22"/>
        <end position="213"/>
    </location>
</feature>
<dbReference type="PRINTS" id="PR00007">
    <property type="entry name" value="COMPLEMNTC1Q"/>
</dbReference>
<evidence type="ECO:0000256" key="2">
    <source>
        <dbReference type="ARBA" id="ARBA00022525"/>
    </source>
</evidence>
<keyword evidence="7" id="KW-1185">Reference proteome</keyword>
<evidence type="ECO:0000256" key="4">
    <source>
        <dbReference type="SAM" id="SignalP"/>
    </source>
</evidence>
<dbReference type="InterPro" id="IPR050822">
    <property type="entry name" value="Cerebellin_Synaptic_Org"/>
</dbReference>
<proteinExistence type="predicted"/>
<dbReference type="PANTHER" id="PTHR22923">
    <property type="entry name" value="CEREBELLIN-RELATED"/>
    <property type="match status" value="1"/>
</dbReference>
<dbReference type="Proteomes" id="UP000245119">
    <property type="component" value="Linkage Group LG1"/>
</dbReference>
<sequence length="213" mass="23438">MTSKIALVVASVYLSCSIASSDRNLEAENRTCECLEKSRDARSDDVDAITVVLDRHSQLIDDLTARLQALENRSQKKVVFSAHFSIEVIKDIGPGKTIIFDTAAFNIGNGYDPATGIFRAPYAGEYVFHIKILSASNNGIRLDVVTTPNNAIITTTEVWVHPDREVATAQSMVHLSAGQQVWVLGYPTNMNPPLTQLWGLIYSSFSGFLLYPD</sequence>
<accession>A0A2T7PZQ7</accession>
<dbReference type="AlphaFoldDB" id="A0A2T7PZQ7"/>
<gene>
    <name evidence="6" type="ORF">C0Q70_01526</name>
</gene>
<comment type="caution">
    <text evidence="6">The sequence shown here is derived from an EMBL/GenBank/DDBJ whole genome shotgun (WGS) entry which is preliminary data.</text>
</comment>
<feature type="signal peptide" evidence="4">
    <location>
        <begin position="1"/>
        <end position="21"/>
    </location>
</feature>
<dbReference type="Gene3D" id="2.60.120.40">
    <property type="match status" value="1"/>
</dbReference>
<comment type="subcellular location">
    <subcellularLocation>
        <location evidence="1">Secreted</location>
    </subcellularLocation>
</comment>